<dbReference type="OrthoDB" id="5372507at2759"/>
<keyword evidence="9" id="KW-0131">Cell cycle</keyword>
<evidence type="ECO:0000256" key="2">
    <source>
        <dbReference type="ARBA" id="ARBA00005479"/>
    </source>
</evidence>
<evidence type="ECO:0000313" key="12">
    <source>
        <dbReference type="Proteomes" id="UP000887226"/>
    </source>
</evidence>
<evidence type="ECO:0000256" key="7">
    <source>
        <dbReference type="ARBA" id="ARBA00023054"/>
    </source>
</evidence>
<proteinExistence type="inferred from homology"/>
<dbReference type="Proteomes" id="UP000887226">
    <property type="component" value="Unassembled WGS sequence"/>
</dbReference>
<organism evidence="11 12">
    <name type="scientific">Calycina marina</name>
    <dbReference type="NCBI Taxonomy" id="1763456"/>
    <lineage>
        <taxon>Eukaryota</taxon>
        <taxon>Fungi</taxon>
        <taxon>Dikarya</taxon>
        <taxon>Ascomycota</taxon>
        <taxon>Pezizomycotina</taxon>
        <taxon>Leotiomycetes</taxon>
        <taxon>Helotiales</taxon>
        <taxon>Pezizellaceae</taxon>
        <taxon>Calycina</taxon>
    </lineage>
</organism>
<dbReference type="GO" id="GO:0005819">
    <property type="term" value="C:spindle"/>
    <property type="evidence" value="ECO:0007669"/>
    <property type="project" value="UniProtKB-SubCell"/>
</dbReference>
<evidence type="ECO:0000256" key="9">
    <source>
        <dbReference type="ARBA" id="ARBA00023306"/>
    </source>
</evidence>
<evidence type="ECO:0000256" key="1">
    <source>
        <dbReference type="ARBA" id="ARBA00004186"/>
    </source>
</evidence>
<evidence type="ECO:0000256" key="3">
    <source>
        <dbReference type="ARBA" id="ARBA00022490"/>
    </source>
</evidence>
<evidence type="ECO:0000256" key="8">
    <source>
        <dbReference type="ARBA" id="ARBA00023212"/>
    </source>
</evidence>
<evidence type="ECO:0000313" key="11">
    <source>
        <dbReference type="EMBL" id="KAG9249146.1"/>
    </source>
</evidence>
<keyword evidence="4" id="KW-0132">Cell division</keyword>
<evidence type="ECO:0000256" key="6">
    <source>
        <dbReference type="ARBA" id="ARBA00022776"/>
    </source>
</evidence>
<dbReference type="GO" id="GO:0051301">
    <property type="term" value="P:cell division"/>
    <property type="evidence" value="ECO:0007669"/>
    <property type="project" value="UniProtKB-KW"/>
</dbReference>
<keyword evidence="6" id="KW-0498">Mitosis</keyword>
<sequence>MSHHLSPAAIFSPSLARLQATTSKDWAYIDAWLSSKLTLSSNSNTIPKIPPFERTPDTLRALLALAAFNEAADEEQGLLASAASNELSLALAQSQSQFRSQTQLAPENDILANLEAHLTPEGSRALETLASLSQPESLNVAAPDTELLGRRMINLQITANDVAQASERVAILEAHLNKELERLQVLVGELQSDAYQGPPGMGKESVDYQRKTKVLAANLPELQERIASLTANARREDKISVQDVKGKEERFKKMLGVVKDLEKQVKSYHGLPQDTDLARLQLESVRVELQDLTRERDAMFEGLVERESPKKTRS</sequence>
<dbReference type="PANTHER" id="PTHR31570">
    <property type="entry name" value="HAUS AUGMIN-LIKE COMPLEX SUBUNIT 1"/>
    <property type="match status" value="1"/>
</dbReference>
<gene>
    <name evidence="11" type="ORF">BJ878DRAFT_537574</name>
</gene>
<dbReference type="GO" id="GO:0005874">
    <property type="term" value="C:microtubule"/>
    <property type="evidence" value="ECO:0007669"/>
    <property type="project" value="UniProtKB-KW"/>
</dbReference>
<comment type="similarity">
    <text evidence="2">Belongs to the HAUS1 family.</text>
</comment>
<keyword evidence="5" id="KW-0493">Microtubule</keyword>
<accession>A0A9P7ZC26</accession>
<evidence type="ECO:0000256" key="4">
    <source>
        <dbReference type="ARBA" id="ARBA00022618"/>
    </source>
</evidence>
<feature type="coiled-coil region" evidence="10">
    <location>
        <begin position="162"/>
        <end position="193"/>
    </location>
</feature>
<dbReference type="GO" id="GO:0051225">
    <property type="term" value="P:spindle assembly"/>
    <property type="evidence" value="ECO:0007669"/>
    <property type="project" value="InterPro"/>
</dbReference>
<dbReference type="Pfam" id="PF25762">
    <property type="entry name" value="HAUS1"/>
    <property type="match status" value="1"/>
</dbReference>
<dbReference type="AlphaFoldDB" id="A0A9P7ZC26"/>
<dbReference type="PANTHER" id="PTHR31570:SF1">
    <property type="entry name" value="HAUS AUGMIN-LIKE COMPLEX SUBUNIT 1"/>
    <property type="match status" value="1"/>
</dbReference>
<name>A0A9P7ZC26_9HELO</name>
<evidence type="ECO:0008006" key="13">
    <source>
        <dbReference type="Google" id="ProtNLM"/>
    </source>
</evidence>
<dbReference type="GO" id="GO:0070652">
    <property type="term" value="C:HAUS complex"/>
    <property type="evidence" value="ECO:0007669"/>
    <property type="project" value="InterPro"/>
</dbReference>
<evidence type="ECO:0000256" key="10">
    <source>
        <dbReference type="SAM" id="Coils"/>
    </source>
</evidence>
<comment type="caution">
    <text evidence="11">The sequence shown here is derived from an EMBL/GenBank/DDBJ whole genome shotgun (WGS) entry which is preliminary data.</text>
</comment>
<dbReference type="EMBL" id="MU253738">
    <property type="protein sequence ID" value="KAG9249146.1"/>
    <property type="molecule type" value="Genomic_DNA"/>
</dbReference>
<reference evidence="11" key="1">
    <citation type="journal article" date="2021" name="IMA Fungus">
        <title>Genomic characterization of three marine fungi, including Emericellopsis atlantica sp. nov. with signatures of a generalist lifestyle and marine biomass degradation.</title>
        <authorList>
            <person name="Hagestad O.C."/>
            <person name="Hou L."/>
            <person name="Andersen J.H."/>
            <person name="Hansen E.H."/>
            <person name="Altermark B."/>
            <person name="Li C."/>
            <person name="Kuhnert E."/>
            <person name="Cox R.J."/>
            <person name="Crous P.W."/>
            <person name="Spatafora J.W."/>
            <person name="Lail K."/>
            <person name="Amirebrahimi M."/>
            <person name="Lipzen A."/>
            <person name="Pangilinan J."/>
            <person name="Andreopoulos W."/>
            <person name="Hayes R.D."/>
            <person name="Ng V."/>
            <person name="Grigoriev I.V."/>
            <person name="Jackson S.A."/>
            <person name="Sutton T.D.S."/>
            <person name="Dobson A.D.W."/>
            <person name="Rama T."/>
        </authorList>
    </citation>
    <scope>NUCLEOTIDE SEQUENCE</scope>
    <source>
        <strain evidence="11">TRa3180A</strain>
    </source>
</reference>
<comment type="subcellular location">
    <subcellularLocation>
        <location evidence="1">Cytoplasm</location>
        <location evidence="1">Cytoskeleton</location>
        <location evidence="1">Spindle</location>
    </subcellularLocation>
</comment>
<keyword evidence="8" id="KW-0206">Cytoskeleton</keyword>
<keyword evidence="3" id="KW-0963">Cytoplasm</keyword>
<dbReference type="GO" id="GO:0005829">
    <property type="term" value="C:cytosol"/>
    <property type="evidence" value="ECO:0007669"/>
    <property type="project" value="TreeGrafter"/>
</dbReference>
<dbReference type="InterPro" id="IPR026243">
    <property type="entry name" value="HAUS1"/>
</dbReference>
<keyword evidence="12" id="KW-1185">Reference proteome</keyword>
<protein>
    <recommendedName>
        <fullName evidence="13">HAUS augmin-like complex subunit 1</fullName>
    </recommendedName>
</protein>
<evidence type="ECO:0000256" key="5">
    <source>
        <dbReference type="ARBA" id="ARBA00022701"/>
    </source>
</evidence>
<keyword evidence="7 10" id="KW-0175">Coiled coil</keyword>